<dbReference type="GeneID" id="39599978"/>
<dbReference type="EMBL" id="RCNU01000006">
    <property type="protein sequence ID" value="RWQ95029.1"/>
    <property type="molecule type" value="Genomic_DNA"/>
</dbReference>
<evidence type="ECO:0000313" key="4">
    <source>
        <dbReference type="Proteomes" id="UP000283841"/>
    </source>
</evidence>
<keyword evidence="2" id="KW-0472">Membrane</keyword>
<protein>
    <recommendedName>
        <fullName evidence="5">Mid2 domain-containing protein</fullName>
    </recommendedName>
</protein>
<feature type="transmembrane region" description="Helical" evidence="2">
    <location>
        <begin position="164"/>
        <end position="188"/>
    </location>
</feature>
<sequence length="248" mass="25894">MSGCWAMHSGTIQRISVDVPCGRTNSTHPYVTCCVAGDYCLSNSICEHVSKDGTKGYYNADCTDPTLQDPACGTRCGGRRESDLVFIQDRGVWACCTSDNGTIDCNNPSIEVYPGPATADLATIQYVPATGTPTYPAPTGTATSTSNTTVTQTSSSSSGVSPGAAAGIGVGVGAGVALAAFMIAFLFMRNRRQAQSRSATAPAGYNSVLSPTTYQTSPAAWTAEPEVRLAPIYELSHPKQPRGELDSQ</sequence>
<keyword evidence="2" id="KW-0812">Transmembrane</keyword>
<evidence type="ECO:0000256" key="2">
    <source>
        <dbReference type="SAM" id="Phobius"/>
    </source>
</evidence>
<reference evidence="3 4" key="1">
    <citation type="journal article" date="2018" name="Front. Microbiol.">
        <title>Genomic and genetic insights into a cosmopolitan fungus, Paecilomyces variotii (Eurotiales).</title>
        <authorList>
            <person name="Urquhart A.S."/>
            <person name="Mondo S.J."/>
            <person name="Makela M.R."/>
            <person name="Hane J.K."/>
            <person name="Wiebenga A."/>
            <person name="He G."/>
            <person name="Mihaltcheva S."/>
            <person name="Pangilinan J."/>
            <person name="Lipzen A."/>
            <person name="Barry K."/>
            <person name="de Vries R.P."/>
            <person name="Grigoriev I.V."/>
            <person name="Idnurm A."/>
        </authorList>
    </citation>
    <scope>NUCLEOTIDE SEQUENCE [LARGE SCALE GENOMIC DNA]</scope>
    <source>
        <strain evidence="3 4">CBS 101075</strain>
    </source>
</reference>
<evidence type="ECO:0000313" key="3">
    <source>
        <dbReference type="EMBL" id="RWQ95029.1"/>
    </source>
</evidence>
<organism evidence="3 4">
    <name type="scientific">Byssochlamys spectabilis</name>
    <name type="common">Paecilomyces variotii</name>
    <dbReference type="NCBI Taxonomy" id="264951"/>
    <lineage>
        <taxon>Eukaryota</taxon>
        <taxon>Fungi</taxon>
        <taxon>Dikarya</taxon>
        <taxon>Ascomycota</taxon>
        <taxon>Pezizomycotina</taxon>
        <taxon>Eurotiomycetes</taxon>
        <taxon>Eurotiomycetidae</taxon>
        <taxon>Eurotiales</taxon>
        <taxon>Thermoascaceae</taxon>
        <taxon>Paecilomyces</taxon>
    </lineage>
</organism>
<name>A0A443HT83_BYSSP</name>
<comment type="caution">
    <text evidence="3">The sequence shown here is derived from an EMBL/GenBank/DDBJ whole genome shotgun (WGS) entry which is preliminary data.</text>
</comment>
<proteinExistence type="predicted"/>
<evidence type="ECO:0008006" key="5">
    <source>
        <dbReference type="Google" id="ProtNLM"/>
    </source>
</evidence>
<accession>A0A443HT83</accession>
<feature type="region of interest" description="Disordered" evidence="1">
    <location>
        <begin position="139"/>
        <end position="161"/>
    </location>
</feature>
<gene>
    <name evidence="3" type="ORF">C8Q69DRAFT_468634</name>
</gene>
<dbReference type="VEuPathDB" id="FungiDB:C8Q69DRAFT_468634"/>
<keyword evidence="2" id="KW-1133">Transmembrane helix</keyword>
<keyword evidence="4" id="KW-1185">Reference proteome</keyword>
<dbReference type="AlphaFoldDB" id="A0A443HT83"/>
<dbReference type="STRING" id="264951.A0A443HT83"/>
<dbReference type="Proteomes" id="UP000283841">
    <property type="component" value="Unassembled WGS sequence"/>
</dbReference>
<evidence type="ECO:0000256" key="1">
    <source>
        <dbReference type="SAM" id="MobiDB-lite"/>
    </source>
</evidence>
<dbReference type="RefSeq" id="XP_028484674.1">
    <property type="nucleotide sequence ID" value="XM_028630701.1"/>
</dbReference>